<dbReference type="InterPro" id="IPR036249">
    <property type="entry name" value="Thioredoxin-like_sf"/>
</dbReference>
<keyword evidence="3" id="KW-1015">Disulfide bond</keyword>
<dbReference type="GO" id="GO:0030313">
    <property type="term" value="C:cell envelope"/>
    <property type="evidence" value="ECO:0007669"/>
    <property type="project" value="UniProtKB-SubCell"/>
</dbReference>
<keyword evidence="4" id="KW-0676">Redox-active center</keyword>
<dbReference type="EMBL" id="JANCMU010000001">
    <property type="protein sequence ID" value="MDG4945504.1"/>
    <property type="molecule type" value="Genomic_DNA"/>
</dbReference>
<dbReference type="InterPro" id="IPR050553">
    <property type="entry name" value="Thioredoxin_ResA/DsbE_sf"/>
</dbReference>
<dbReference type="PANTHER" id="PTHR42852">
    <property type="entry name" value="THIOL:DISULFIDE INTERCHANGE PROTEIN DSBE"/>
    <property type="match status" value="1"/>
</dbReference>
<comment type="subcellular location">
    <subcellularLocation>
        <location evidence="1">Cell envelope</location>
    </subcellularLocation>
</comment>
<reference evidence="6" key="1">
    <citation type="submission" date="2022-07" db="EMBL/GenBank/DDBJ databases">
        <title>Description and genome-wide analysis of Profundicola chukchiensis gen. nov., sp. nov., marine bacteria isolated from bottom sediments of the Chukchi Sea.</title>
        <authorList>
            <person name="Romanenko L."/>
            <person name="Otstavnykh N."/>
            <person name="Kurilenko V."/>
            <person name="Eremeev V."/>
            <person name="Velansky P."/>
            <person name="Mikhailov V."/>
            <person name="Isaeva M."/>
        </authorList>
    </citation>
    <scope>NUCLEOTIDE SEQUENCE</scope>
    <source>
        <strain evidence="6">KMM 9713</strain>
    </source>
</reference>
<keyword evidence="2" id="KW-0201">Cytochrome c-type biogenesis</keyword>
<accession>A0A9X4N2G8</accession>
<proteinExistence type="predicted"/>
<comment type="caution">
    <text evidence="6">The sequence shown here is derived from an EMBL/GenBank/DDBJ whole genome shotgun (WGS) entry which is preliminary data.</text>
</comment>
<evidence type="ECO:0000313" key="6">
    <source>
        <dbReference type="EMBL" id="MDG4945504.1"/>
    </source>
</evidence>
<evidence type="ECO:0000256" key="4">
    <source>
        <dbReference type="ARBA" id="ARBA00023284"/>
    </source>
</evidence>
<sequence>MKSFKYALILLFFVIISCVPQDKSDFNEASLKQAVYDKEMSASTVGDVLEAHKGEKVMIVVWASWCIDCIKSLPNVAQFQKDYPEVNFVFLSVDEEEEKWQMGLEKYMNKFKIEGEQYYFDTGWSKNVDNDFVDYIGLDWIPRYMLLDEKGKIAVYYAKKINANSIKKQLEN</sequence>
<dbReference type="InterPro" id="IPR013766">
    <property type="entry name" value="Thioredoxin_domain"/>
</dbReference>
<dbReference type="PROSITE" id="PS51257">
    <property type="entry name" value="PROKAR_LIPOPROTEIN"/>
    <property type="match status" value="1"/>
</dbReference>
<dbReference type="SUPFAM" id="SSF52833">
    <property type="entry name" value="Thioredoxin-like"/>
    <property type="match status" value="1"/>
</dbReference>
<dbReference type="CDD" id="cd02966">
    <property type="entry name" value="TlpA_like_family"/>
    <property type="match status" value="1"/>
</dbReference>
<feature type="domain" description="Thioredoxin" evidence="5">
    <location>
        <begin position="20"/>
        <end position="172"/>
    </location>
</feature>
<dbReference type="Gene3D" id="3.40.30.10">
    <property type="entry name" value="Glutaredoxin"/>
    <property type="match status" value="1"/>
</dbReference>
<dbReference type="Proteomes" id="UP001152599">
    <property type="component" value="Unassembled WGS sequence"/>
</dbReference>
<keyword evidence="7" id="KW-1185">Reference proteome</keyword>
<dbReference type="PANTHER" id="PTHR42852:SF6">
    <property type="entry name" value="THIOL:DISULFIDE INTERCHANGE PROTEIN DSBE"/>
    <property type="match status" value="1"/>
</dbReference>
<evidence type="ECO:0000256" key="2">
    <source>
        <dbReference type="ARBA" id="ARBA00022748"/>
    </source>
</evidence>
<dbReference type="AlphaFoldDB" id="A0A9X4N2G8"/>
<gene>
    <name evidence="6" type="ORF">NMK71_03680</name>
</gene>
<name>A0A9X4N2G8_9FLAO</name>
<evidence type="ECO:0000313" key="7">
    <source>
        <dbReference type="Proteomes" id="UP001152599"/>
    </source>
</evidence>
<evidence type="ECO:0000259" key="5">
    <source>
        <dbReference type="PROSITE" id="PS51352"/>
    </source>
</evidence>
<dbReference type="RefSeq" id="WP_304420101.1">
    <property type="nucleotide sequence ID" value="NZ_JANCMU010000001.1"/>
</dbReference>
<dbReference type="PROSITE" id="PS51352">
    <property type="entry name" value="THIOREDOXIN_2"/>
    <property type="match status" value="1"/>
</dbReference>
<evidence type="ECO:0000256" key="1">
    <source>
        <dbReference type="ARBA" id="ARBA00004196"/>
    </source>
</evidence>
<dbReference type="GO" id="GO:0017004">
    <property type="term" value="P:cytochrome complex assembly"/>
    <property type="evidence" value="ECO:0007669"/>
    <property type="project" value="UniProtKB-KW"/>
</dbReference>
<dbReference type="Pfam" id="PF13905">
    <property type="entry name" value="Thioredoxin_8"/>
    <property type="match status" value="1"/>
</dbReference>
<dbReference type="InterPro" id="IPR012336">
    <property type="entry name" value="Thioredoxin-like_fold"/>
</dbReference>
<evidence type="ECO:0000256" key="3">
    <source>
        <dbReference type="ARBA" id="ARBA00023157"/>
    </source>
</evidence>
<protein>
    <submittedName>
        <fullName evidence="6">TlpA family protein disulfide reductase</fullName>
    </submittedName>
</protein>
<organism evidence="6 7">
    <name type="scientific">Profundicola chukchiensis</name>
    <dbReference type="NCBI Taxonomy" id="2961959"/>
    <lineage>
        <taxon>Bacteria</taxon>
        <taxon>Pseudomonadati</taxon>
        <taxon>Bacteroidota</taxon>
        <taxon>Flavobacteriia</taxon>
        <taxon>Flavobacteriales</taxon>
        <taxon>Weeksellaceae</taxon>
        <taxon>Profundicola</taxon>
    </lineage>
</organism>